<sequence>MIQRTFQSICLISCICLLSQTFSIIFAKKAQKKMTLLSEEPELRSEFSKFAHDHPFEIKHGNNGLKFSNNFASDSKIKIPNVPRKTENPSLIPPDVWSSIVSSRDDLRKDVITFPEEHPYEPWYLLQEEPEAPRKSRRQRARERDGLRRHPPPRTKDSGRRRKPRGRPGKRARQRGEFGNDDLRRSRNQKEVPRGPWERGRDGRGSRSREDDPRRSWSQRDEPRQPWSRRDEPRQPWSPRDEPQQPWDRRDEPRQPWSQRDEPRQPWNRRDEPRQPWSSRDEPRQPWSRRDEPQQPWNRRNEPRQPWSGRDEPQRPWDHRDEPQRMPGRTGQAQRSWGRREEPRQPWSREDEPQRPRSQRDRPERPWDRGNEEQRSWDRRRYVQRPWDQKDIKRARKLAKRRIRNGLRQRLAQERRAEKLKKEGVSEASPSRKSEGQEPKSTLAWRTTNRETRVERKTTRVERATTRVERTTTQYPRTRKDDISQRPMEWREQGPWTPEAWTRNTWPWDGWTKKPKRTIMTRASTPHLNTAASQP</sequence>
<name>A0AAI8UUL5_BEMTA</name>
<evidence type="ECO:0000256" key="1">
    <source>
        <dbReference type="SAM" id="MobiDB-lite"/>
    </source>
</evidence>
<evidence type="ECO:0000313" key="3">
    <source>
        <dbReference type="Proteomes" id="UP001152759"/>
    </source>
</evidence>
<gene>
    <name evidence="2" type="ORF">BEMITA_LOCUS12</name>
</gene>
<feature type="compositionally biased region" description="Basic and acidic residues" evidence="1">
    <location>
        <begin position="338"/>
        <end position="392"/>
    </location>
</feature>
<keyword evidence="3" id="KW-1185">Reference proteome</keyword>
<reference evidence="2" key="1">
    <citation type="submission" date="2021-12" db="EMBL/GenBank/DDBJ databases">
        <authorList>
            <person name="King R."/>
        </authorList>
    </citation>
    <scope>NUCLEOTIDE SEQUENCE</scope>
</reference>
<feature type="compositionally biased region" description="Basic and acidic residues" evidence="1">
    <location>
        <begin position="478"/>
        <end position="492"/>
    </location>
</feature>
<protein>
    <submittedName>
        <fullName evidence="2">Uncharacterized protein</fullName>
    </submittedName>
</protein>
<feature type="compositionally biased region" description="Basic residues" evidence="1">
    <location>
        <begin position="159"/>
        <end position="173"/>
    </location>
</feature>
<organism evidence="2 3">
    <name type="scientific">Bemisia tabaci</name>
    <name type="common">Sweetpotato whitefly</name>
    <name type="synonym">Aleurodes tabaci</name>
    <dbReference type="NCBI Taxonomy" id="7038"/>
    <lineage>
        <taxon>Eukaryota</taxon>
        <taxon>Metazoa</taxon>
        <taxon>Ecdysozoa</taxon>
        <taxon>Arthropoda</taxon>
        <taxon>Hexapoda</taxon>
        <taxon>Insecta</taxon>
        <taxon>Pterygota</taxon>
        <taxon>Neoptera</taxon>
        <taxon>Paraneoptera</taxon>
        <taxon>Hemiptera</taxon>
        <taxon>Sternorrhyncha</taxon>
        <taxon>Aleyrodoidea</taxon>
        <taxon>Aleyrodidae</taxon>
        <taxon>Aleyrodinae</taxon>
        <taxon>Bemisia</taxon>
    </lineage>
</organism>
<accession>A0AAI8UUL5</accession>
<comment type="caution">
    <text evidence="2">The sequence shown here is derived from an EMBL/GenBank/DDBJ whole genome shotgun (WGS) entry which is preliminary data.</text>
</comment>
<feature type="compositionally biased region" description="Polar residues" evidence="1">
    <location>
        <begin position="521"/>
        <end position="535"/>
    </location>
</feature>
<feature type="compositionally biased region" description="Basic and acidic residues" evidence="1">
    <location>
        <begin position="174"/>
        <end position="324"/>
    </location>
</feature>
<feature type="compositionally biased region" description="Basic and acidic residues" evidence="1">
    <location>
        <begin position="448"/>
        <end position="470"/>
    </location>
</feature>
<evidence type="ECO:0000313" key="2">
    <source>
        <dbReference type="EMBL" id="CAH0746842.1"/>
    </source>
</evidence>
<feature type="compositionally biased region" description="Basic and acidic residues" evidence="1">
    <location>
        <begin position="142"/>
        <end position="158"/>
    </location>
</feature>
<dbReference type="Proteomes" id="UP001152759">
    <property type="component" value="Unassembled WGS sequence"/>
</dbReference>
<proteinExistence type="predicted"/>
<dbReference type="AlphaFoldDB" id="A0AAI8UUL5"/>
<feature type="compositionally biased region" description="Basic residues" evidence="1">
    <location>
        <begin position="393"/>
        <end position="407"/>
    </location>
</feature>
<dbReference type="EMBL" id="CAKKNF020000001">
    <property type="protein sequence ID" value="CAH0746842.1"/>
    <property type="molecule type" value="Genomic_DNA"/>
</dbReference>
<feature type="compositionally biased region" description="Basic and acidic residues" evidence="1">
    <location>
        <begin position="411"/>
        <end position="438"/>
    </location>
</feature>
<feature type="region of interest" description="Disordered" evidence="1">
    <location>
        <begin position="125"/>
        <end position="535"/>
    </location>
</feature>